<dbReference type="eggNOG" id="COG0402">
    <property type="taxonomic scope" value="Bacteria"/>
</dbReference>
<dbReference type="InParanoid" id="D6TQU3"/>
<keyword evidence="7" id="KW-1185">Reference proteome</keyword>
<dbReference type="CDD" id="cd01298">
    <property type="entry name" value="ATZ_TRZ_like"/>
    <property type="match status" value="1"/>
</dbReference>
<dbReference type="InterPro" id="IPR011059">
    <property type="entry name" value="Metal-dep_hydrolase_composite"/>
</dbReference>
<dbReference type="EMBL" id="ADVG01000002">
    <property type="protein sequence ID" value="EFH85814.1"/>
    <property type="molecule type" value="Genomic_DNA"/>
</dbReference>
<protein>
    <submittedName>
        <fullName evidence="6">S-adenosylhomocysteine deaminase</fullName>
        <ecNumber evidence="6">3.5.4.28</ecNumber>
    </submittedName>
</protein>
<gene>
    <name evidence="6" type="ORF">Krac_7058</name>
</gene>
<evidence type="ECO:0000256" key="2">
    <source>
        <dbReference type="ARBA" id="ARBA00022801"/>
    </source>
</evidence>
<keyword evidence="1" id="KW-0479">Metal-binding</keyword>
<evidence type="ECO:0000256" key="1">
    <source>
        <dbReference type="ARBA" id="ARBA00022723"/>
    </source>
</evidence>
<evidence type="ECO:0000259" key="5">
    <source>
        <dbReference type="Pfam" id="PF01979"/>
    </source>
</evidence>
<dbReference type="AlphaFoldDB" id="D6TQU3"/>
<organism evidence="6 7">
    <name type="scientific">Ktedonobacter racemifer DSM 44963</name>
    <dbReference type="NCBI Taxonomy" id="485913"/>
    <lineage>
        <taxon>Bacteria</taxon>
        <taxon>Bacillati</taxon>
        <taxon>Chloroflexota</taxon>
        <taxon>Ktedonobacteria</taxon>
        <taxon>Ktedonobacterales</taxon>
        <taxon>Ktedonobacteraceae</taxon>
        <taxon>Ktedonobacter</taxon>
    </lineage>
</organism>
<dbReference type="InterPro" id="IPR050287">
    <property type="entry name" value="MTA/SAH_deaminase"/>
</dbReference>
<dbReference type="InterPro" id="IPR032466">
    <property type="entry name" value="Metal_Hydrolase"/>
</dbReference>
<dbReference type="Proteomes" id="UP000004508">
    <property type="component" value="Unassembled WGS sequence"/>
</dbReference>
<dbReference type="FunFam" id="3.20.20.140:FF:000014">
    <property type="entry name" value="5-methylthioadenosine/S-adenosylhomocysteine deaminase"/>
    <property type="match status" value="1"/>
</dbReference>
<dbReference type="OrthoDB" id="9807210at2"/>
<dbReference type="GO" id="GO:0046872">
    <property type="term" value="F:metal ion binding"/>
    <property type="evidence" value="ECO:0007669"/>
    <property type="project" value="UniProtKB-KW"/>
</dbReference>
<evidence type="ECO:0000313" key="6">
    <source>
        <dbReference type="EMBL" id="EFH85814.1"/>
    </source>
</evidence>
<sequence>MTTLLAKNAMVVVTMDDERRELREAGLFARDGFIVQVAPTNELPTSADTVLDLRGQIMLPGFVNCHHHLDQVLARNLPAAQNTNLFRWLSALYPIWSRRTPEASRTTTIIGLAELALSGCTTVFDHTYVFQNGCKLDDQIHAARELGMRFIAARGSMSLGESKGGLPPDNCVEKEEAILADSLRLIQQYHDPNPGSMLQVVLAPCSPFSVTTDLMRESAHLARERGVRLHTHLCETLDEERYTLEHFQMRPVAYLETLGWIADDVWYAHAVHVNDDEIRLFAKRGTGVCHCPSSNMRLASGIAPIKKCLDHSVKVGIGVDGSSSNDASNMLIEIREAMLLARLKMGLWPPEGPMTLLSTSDPLREKEWMTAREVLEIATRGGAQVLGRSDIGSLEPGKCADFFTLDLNTVGYAGALSDPVAAVVFCAPQRAHYTVVGGRLIVDKGEIATLDIAPVIEEHNRHAANLVGQRVSDVVVTASARTRAGTPHKATGQARSRPR</sequence>
<dbReference type="PANTHER" id="PTHR43794">
    <property type="entry name" value="AMINOHYDROLASE SSNA-RELATED"/>
    <property type="match status" value="1"/>
</dbReference>
<dbReference type="EC" id="3.5.4.28" evidence="6"/>
<accession>D6TQU3</accession>
<feature type="domain" description="Amidohydrolase-related" evidence="5">
    <location>
        <begin position="57"/>
        <end position="440"/>
    </location>
</feature>
<feature type="region of interest" description="Disordered" evidence="4">
    <location>
        <begin position="480"/>
        <end position="499"/>
    </location>
</feature>
<name>D6TQU3_KTERA</name>
<dbReference type="Gene3D" id="3.20.20.140">
    <property type="entry name" value="Metal-dependent hydrolases"/>
    <property type="match status" value="1"/>
</dbReference>
<evidence type="ECO:0000256" key="3">
    <source>
        <dbReference type="ARBA" id="ARBA00022833"/>
    </source>
</evidence>
<dbReference type="STRING" id="485913.Krac_7058"/>
<evidence type="ECO:0000256" key="4">
    <source>
        <dbReference type="SAM" id="MobiDB-lite"/>
    </source>
</evidence>
<proteinExistence type="predicted"/>
<dbReference type="GO" id="GO:0050270">
    <property type="term" value="F:S-adenosylhomocysteine deaminase activity"/>
    <property type="evidence" value="ECO:0007669"/>
    <property type="project" value="UniProtKB-EC"/>
</dbReference>
<dbReference type="SUPFAM" id="SSF51338">
    <property type="entry name" value="Composite domain of metallo-dependent hydrolases"/>
    <property type="match status" value="2"/>
</dbReference>
<keyword evidence="2 6" id="KW-0378">Hydrolase</keyword>
<dbReference type="NCBIfam" id="NF006055">
    <property type="entry name" value="PRK08203.1"/>
    <property type="match status" value="1"/>
</dbReference>
<dbReference type="Gene3D" id="2.30.40.10">
    <property type="entry name" value="Urease, subunit C, domain 1"/>
    <property type="match status" value="1"/>
</dbReference>
<dbReference type="InterPro" id="IPR006680">
    <property type="entry name" value="Amidohydro-rel"/>
</dbReference>
<dbReference type="PANTHER" id="PTHR43794:SF11">
    <property type="entry name" value="AMIDOHYDROLASE-RELATED DOMAIN-CONTAINING PROTEIN"/>
    <property type="match status" value="1"/>
</dbReference>
<comment type="caution">
    <text evidence="6">The sequence shown here is derived from an EMBL/GenBank/DDBJ whole genome shotgun (WGS) entry which is preliminary data.</text>
</comment>
<dbReference type="RefSeq" id="WP_007909570.1">
    <property type="nucleotide sequence ID" value="NZ_ADVG01000002.1"/>
</dbReference>
<evidence type="ECO:0000313" key="7">
    <source>
        <dbReference type="Proteomes" id="UP000004508"/>
    </source>
</evidence>
<keyword evidence="3" id="KW-0862">Zinc</keyword>
<dbReference type="Pfam" id="PF01979">
    <property type="entry name" value="Amidohydro_1"/>
    <property type="match status" value="1"/>
</dbReference>
<dbReference type="SUPFAM" id="SSF51556">
    <property type="entry name" value="Metallo-dependent hydrolases"/>
    <property type="match status" value="1"/>
</dbReference>
<reference evidence="6 7" key="1">
    <citation type="journal article" date="2011" name="Stand. Genomic Sci.">
        <title>Non-contiguous finished genome sequence and contextual data of the filamentous soil bacterium Ktedonobacter racemifer type strain (SOSP1-21).</title>
        <authorList>
            <person name="Chang Y.J."/>
            <person name="Land M."/>
            <person name="Hauser L."/>
            <person name="Chertkov O."/>
            <person name="Del Rio T.G."/>
            <person name="Nolan M."/>
            <person name="Copeland A."/>
            <person name="Tice H."/>
            <person name="Cheng J.F."/>
            <person name="Lucas S."/>
            <person name="Han C."/>
            <person name="Goodwin L."/>
            <person name="Pitluck S."/>
            <person name="Ivanova N."/>
            <person name="Ovchinikova G."/>
            <person name="Pati A."/>
            <person name="Chen A."/>
            <person name="Palaniappan K."/>
            <person name="Mavromatis K."/>
            <person name="Liolios K."/>
            <person name="Brettin T."/>
            <person name="Fiebig A."/>
            <person name="Rohde M."/>
            <person name="Abt B."/>
            <person name="Goker M."/>
            <person name="Detter J.C."/>
            <person name="Woyke T."/>
            <person name="Bristow J."/>
            <person name="Eisen J.A."/>
            <person name="Markowitz V."/>
            <person name="Hugenholtz P."/>
            <person name="Kyrpides N.C."/>
            <person name="Klenk H.P."/>
            <person name="Lapidus A."/>
        </authorList>
    </citation>
    <scope>NUCLEOTIDE SEQUENCE [LARGE SCALE GENOMIC DNA]</scope>
    <source>
        <strain evidence="7">DSM 44963</strain>
    </source>
</reference>